<dbReference type="AlphaFoldDB" id="A0A5D8Z2S0"/>
<organism evidence="1 2">
    <name type="scientific">Cognatilysobacter lacus</name>
    <dbReference type="NCBI Taxonomy" id="1643323"/>
    <lineage>
        <taxon>Bacteria</taxon>
        <taxon>Pseudomonadati</taxon>
        <taxon>Pseudomonadota</taxon>
        <taxon>Gammaproteobacteria</taxon>
        <taxon>Lysobacterales</taxon>
        <taxon>Lysobacteraceae</taxon>
        <taxon>Cognatilysobacter</taxon>
    </lineage>
</organism>
<reference evidence="1 2" key="1">
    <citation type="submission" date="2019-08" db="EMBL/GenBank/DDBJ databases">
        <title>Draft genome sequence of Lysobacter sp. UKS-15.</title>
        <authorList>
            <person name="Im W.-T."/>
        </authorList>
    </citation>
    <scope>NUCLEOTIDE SEQUENCE [LARGE SCALE GENOMIC DNA]</scope>
    <source>
        <strain evidence="1 2">UKS-15</strain>
    </source>
</reference>
<comment type="caution">
    <text evidence="1">The sequence shown here is derived from an EMBL/GenBank/DDBJ whole genome shotgun (WGS) entry which is preliminary data.</text>
</comment>
<proteinExistence type="predicted"/>
<sequence>MHDSVAGAPPAATGRFEQLPKALNLIPMVAQWLWLGLRYGSLTLPSCANPGITSGGLVGEGKLEYFRAMGPLARSATAEHVDFVAGECTRDDVLAALADAGISLPAVAKPDVGWCGYGVRLLHDTDDIDDYLRRFPDGHRFLLQRYLSAPGEAGLFYVREPDATSGRLLGILLRHYPAVTGNGRDSVATLVQHDERLQRALRAPGHELRFDPDYVPTVGERMRLSTVASTRVGGAYADGSEHATAALTARVDAIARDMGEFHVGRFDVRYESLDALRAGDFRIMEVNGAGSEAVHAWDPKYSIRDVYRIVFEKQRLLFRISAANRARGRRPISALALARLYLAQQRAIALYPPSN</sequence>
<evidence type="ECO:0000313" key="1">
    <source>
        <dbReference type="EMBL" id="TZF89295.1"/>
    </source>
</evidence>
<name>A0A5D8Z2S0_9GAMM</name>
<dbReference type="OrthoDB" id="9775266at2"/>
<keyword evidence="2" id="KW-1185">Reference proteome</keyword>
<protein>
    <recommendedName>
        <fullName evidence="3">ATP-grasp domain-containing protein</fullName>
    </recommendedName>
</protein>
<evidence type="ECO:0000313" key="2">
    <source>
        <dbReference type="Proteomes" id="UP000323164"/>
    </source>
</evidence>
<dbReference type="SUPFAM" id="SSF56059">
    <property type="entry name" value="Glutathione synthetase ATP-binding domain-like"/>
    <property type="match status" value="1"/>
</dbReference>
<evidence type="ECO:0008006" key="3">
    <source>
        <dbReference type="Google" id="ProtNLM"/>
    </source>
</evidence>
<dbReference type="EMBL" id="VTRV01000086">
    <property type="protein sequence ID" value="TZF89295.1"/>
    <property type="molecule type" value="Genomic_DNA"/>
</dbReference>
<dbReference type="Proteomes" id="UP000323164">
    <property type="component" value="Unassembled WGS sequence"/>
</dbReference>
<dbReference type="RefSeq" id="WP_149352992.1">
    <property type="nucleotide sequence ID" value="NZ_VTRV01000086.1"/>
</dbReference>
<accession>A0A5D8Z2S0</accession>
<gene>
    <name evidence="1" type="ORF">FW784_08875</name>
</gene>